<keyword evidence="2 3" id="KW-0040">ANK repeat</keyword>
<dbReference type="SMART" id="SM00248">
    <property type="entry name" value="ANK"/>
    <property type="match status" value="4"/>
</dbReference>
<dbReference type="PANTHER" id="PTHR24126">
    <property type="entry name" value="ANKYRIN REPEAT, PH AND SEC7 DOMAIN CONTAINING PROTEIN SECG-RELATED"/>
    <property type="match status" value="1"/>
</dbReference>
<dbReference type="SUPFAM" id="SSF48403">
    <property type="entry name" value="Ankyrin repeat"/>
    <property type="match status" value="1"/>
</dbReference>
<evidence type="ECO:0000313" key="5">
    <source>
        <dbReference type="EMBL" id="ADI37569.1"/>
    </source>
</evidence>
<dbReference type="RefSeq" id="WP_013181297.1">
    <property type="nucleotide sequence ID" value="NC_014225.1"/>
</dbReference>
<accession>D6YTV8</accession>
<keyword evidence="6" id="KW-1185">Reference proteome</keyword>
<dbReference type="EMBL" id="CP001928">
    <property type="protein sequence ID" value="ADI37569.1"/>
    <property type="molecule type" value="Genomic_DNA"/>
</dbReference>
<dbReference type="Gene3D" id="1.25.40.20">
    <property type="entry name" value="Ankyrin repeat-containing domain"/>
    <property type="match status" value="1"/>
</dbReference>
<name>D6YTV8_WADCW</name>
<dbReference type="AlphaFoldDB" id="D6YTV8"/>
<feature type="transmembrane region" description="Helical" evidence="4">
    <location>
        <begin position="28"/>
        <end position="54"/>
    </location>
</feature>
<dbReference type="InterPro" id="IPR036770">
    <property type="entry name" value="Ankyrin_rpt-contain_sf"/>
</dbReference>
<keyword evidence="4" id="KW-0812">Transmembrane</keyword>
<evidence type="ECO:0000313" key="6">
    <source>
        <dbReference type="Proteomes" id="UP000001505"/>
    </source>
</evidence>
<dbReference type="InterPro" id="IPR002110">
    <property type="entry name" value="Ankyrin_rpt"/>
</dbReference>
<reference evidence="5 6" key="1">
    <citation type="journal article" date="2010" name="PLoS ONE">
        <title>The Waddlia genome: a window into chlamydial biology.</title>
        <authorList>
            <person name="Bertelli C."/>
            <person name="Collyn F."/>
            <person name="Croxatto A."/>
            <person name="Ruckert C."/>
            <person name="Polkinghorne A."/>
            <person name="Kebbi-Beghdadi C."/>
            <person name="Goesmann A."/>
            <person name="Vaughan L."/>
            <person name="Greub G."/>
        </authorList>
    </citation>
    <scope>NUCLEOTIDE SEQUENCE [LARGE SCALE GENOMIC DNA]</scope>
    <source>
        <strain evidence="6">ATCC VR-1470 / WSU 86-1044</strain>
    </source>
</reference>
<dbReference type="OrthoDB" id="407974at2"/>
<evidence type="ECO:0000256" key="1">
    <source>
        <dbReference type="ARBA" id="ARBA00022737"/>
    </source>
</evidence>
<dbReference type="PROSITE" id="PS50297">
    <property type="entry name" value="ANK_REP_REGION"/>
    <property type="match status" value="1"/>
</dbReference>
<dbReference type="eggNOG" id="COG0666">
    <property type="taxonomic scope" value="Bacteria"/>
</dbReference>
<dbReference type="PROSITE" id="PS50088">
    <property type="entry name" value="ANK_REPEAT"/>
    <property type="match status" value="2"/>
</dbReference>
<dbReference type="KEGG" id="wch:wcw_0194"/>
<dbReference type="HOGENOM" id="CLU_674304_0_0_0"/>
<evidence type="ECO:0000256" key="4">
    <source>
        <dbReference type="SAM" id="Phobius"/>
    </source>
</evidence>
<dbReference type="Pfam" id="PF12796">
    <property type="entry name" value="Ank_2"/>
    <property type="match status" value="1"/>
</dbReference>
<gene>
    <name evidence="5" type="ordered locus">wcw_0194</name>
</gene>
<sequence>MQVTPRNFFTDFMLDPFSEKISATDRKICFIASLCLGLLTAGLIHLGMIIYNWASRRIKDPTHVQNENKEPNHSPPLHRRISSADQRDIKIIQRELEATLRTLEDQVTDCNRLDDFKKLCQQIFDNSSQLITECMEEPELRQFIIESTKNELSALISTAAGIEKFPEAQDSFDEAKWRHGISLLIRKGRHHYRPEMNDELSAIVKIGPNINTRADLWFKGTILHDLAKFGEPSEFVAIFADNGIDFNIQDRWDNTALIWAIANGNNSMASEILNYPQNLDLKGLGNSALHLAIAKGYKNRTRDGKPLTISNLQLVQKLVDKGADPNLRNKNGYTALHLACIRRDAPMIEALLKNGGDLSIQTNDGKTCKELLEYTFKEAGAIINEVTSVYLLPKDDFDSGYEECKKLI</sequence>
<keyword evidence="1" id="KW-0677">Repeat</keyword>
<evidence type="ECO:0000256" key="2">
    <source>
        <dbReference type="ARBA" id="ARBA00023043"/>
    </source>
</evidence>
<evidence type="ECO:0000256" key="3">
    <source>
        <dbReference type="PROSITE-ProRule" id="PRU00023"/>
    </source>
</evidence>
<dbReference type="Proteomes" id="UP000001505">
    <property type="component" value="Chromosome"/>
</dbReference>
<dbReference type="STRING" id="716544.wcw_0194"/>
<feature type="repeat" description="ANK" evidence="3">
    <location>
        <begin position="284"/>
        <end position="330"/>
    </location>
</feature>
<feature type="repeat" description="ANK" evidence="3">
    <location>
        <begin position="331"/>
        <end position="363"/>
    </location>
</feature>
<keyword evidence="4" id="KW-0472">Membrane</keyword>
<organism evidence="5 6">
    <name type="scientific">Waddlia chondrophila (strain ATCC VR-1470 / WSU 86-1044)</name>
    <dbReference type="NCBI Taxonomy" id="716544"/>
    <lineage>
        <taxon>Bacteria</taxon>
        <taxon>Pseudomonadati</taxon>
        <taxon>Chlamydiota</taxon>
        <taxon>Chlamydiia</taxon>
        <taxon>Parachlamydiales</taxon>
        <taxon>Waddliaceae</taxon>
        <taxon>Waddlia</taxon>
    </lineage>
</organism>
<proteinExistence type="predicted"/>
<keyword evidence="4" id="KW-1133">Transmembrane helix</keyword>
<dbReference type="Pfam" id="PF13857">
    <property type="entry name" value="Ank_5"/>
    <property type="match status" value="1"/>
</dbReference>
<protein>
    <submittedName>
        <fullName evidence="5">Uncharacterized protein</fullName>
    </submittedName>
</protein>